<protein>
    <recommendedName>
        <fullName evidence="6">WAT1-related protein</fullName>
    </recommendedName>
</protein>
<evidence type="ECO:0000313" key="9">
    <source>
        <dbReference type="Proteomes" id="UP000479710"/>
    </source>
</evidence>
<name>A0A6G1CCS8_9ORYZ</name>
<evidence type="ECO:0000256" key="1">
    <source>
        <dbReference type="ARBA" id="ARBA00004141"/>
    </source>
</evidence>
<feature type="domain" description="EamA" evidence="7">
    <location>
        <begin position="22"/>
        <end position="159"/>
    </location>
</feature>
<feature type="domain" description="EamA" evidence="7">
    <location>
        <begin position="194"/>
        <end position="332"/>
    </location>
</feature>
<proteinExistence type="inferred from homology"/>
<feature type="transmembrane region" description="Helical" evidence="6">
    <location>
        <begin position="80"/>
        <end position="98"/>
    </location>
</feature>
<dbReference type="Pfam" id="PF00892">
    <property type="entry name" value="EamA"/>
    <property type="match status" value="2"/>
</dbReference>
<keyword evidence="9" id="KW-1185">Reference proteome</keyword>
<feature type="transmembrane region" description="Helical" evidence="6">
    <location>
        <begin position="192"/>
        <end position="212"/>
    </location>
</feature>
<dbReference type="OrthoDB" id="1728340at2759"/>
<keyword evidence="3 6" id="KW-0812">Transmembrane</keyword>
<comment type="subcellular location">
    <subcellularLocation>
        <location evidence="1 6">Membrane</location>
        <topology evidence="1 6">Multi-pass membrane protein</topology>
    </subcellularLocation>
</comment>
<feature type="transmembrane region" description="Helical" evidence="6">
    <location>
        <begin position="313"/>
        <end position="332"/>
    </location>
</feature>
<feature type="transmembrane region" description="Helical" evidence="6">
    <location>
        <begin position="141"/>
        <end position="161"/>
    </location>
</feature>
<evidence type="ECO:0000256" key="3">
    <source>
        <dbReference type="ARBA" id="ARBA00022692"/>
    </source>
</evidence>
<feature type="transmembrane region" description="Helical" evidence="6">
    <location>
        <begin position="288"/>
        <end position="307"/>
    </location>
</feature>
<dbReference type="InterPro" id="IPR000620">
    <property type="entry name" value="EamA_dom"/>
</dbReference>
<organism evidence="8 9">
    <name type="scientific">Oryza meyeriana var. granulata</name>
    <dbReference type="NCBI Taxonomy" id="110450"/>
    <lineage>
        <taxon>Eukaryota</taxon>
        <taxon>Viridiplantae</taxon>
        <taxon>Streptophyta</taxon>
        <taxon>Embryophyta</taxon>
        <taxon>Tracheophyta</taxon>
        <taxon>Spermatophyta</taxon>
        <taxon>Magnoliopsida</taxon>
        <taxon>Liliopsida</taxon>
        <taxon>Poales</taxon>
        <taxon>Poaceae</taxon>
        <taxon>BOP clade</taxon>
        <taxon>Oryzoideae</taxon>
        <taxon>Oryzeae</taxon>
        <taxon>Oryzinae</taxon>
        <taxon>Oryza</taxon>
        <taxon>Oryza meyeriana</taxon>
    </lineage>
</organism>
<evidence type="ECO:0000313" key="8">
    <source>
        <dbReference type="EMBL" id="KAF0898425.1"/>
    </source>
</evidence>
<evidence type="ECO:0000256" key="6">
    <source>
        <dbReference type="RuleBase" id="RU363077"/>
    </source>
</evidence>
<comment type="caution">
    <text evidence="8">The sequence shown here is derived from an EMBL/GenBank/DDBJ whole genome shotgun (WGS) entry which is preliminary data.</text>
</comment>
<feature type="transmembrane region" description="Helical" evidence="6">
    <location>
        <begin position="260"/>
        <end position="281"/>
    </location>
</feature>
<dbReference type="InterPro" id="IPR030184">
    <property type="entry name" value="WAT1-related"/>
</dbReference>
<keyword evidence="4 6" id="KW-1133">Transmembrane helix</keyword>
<feature type="transmembrane region" description="Helical" evidence="6">
    <location>
        <begin position="51"/>
        <end position="68"/>
    </location>
</feature>
<feature type="transmembrane region" description="Helical" evidence="6">
    <location>
        <begin position="224"/>
        <end position="245"/>
    </location>
</feature>
<evidence type="ECO:0000256" key="2">
    <source>
        <dbReference type="ARBA" id="ARBA00007635"/>
    </source>
</evidence>
<dbReference type="PANTHER" id="PTHR31218">
    <property type="entry name" value="WAT1-RELATED PROTEIN"/>
    <property type="match status" value="1"/>
</dbReference>
<dbReference type="InterPro" id="IPR037185">
    <property type="entry name" value="EmrE-like"/>
</dbReference>
<dbReference type="Proteomes" id="UP000479710">
    <property type="component" value="Unassembled WGS sequence"/>
</dbReference>
<dbReference type="GO" id="GO:0016020">
    <property type="term" value="C:membrane"/>
    <property type="evidence" value="ECO:0007669"/>
    <property type="project" value="UniProtKB-SubCell"/>
</dbReference>
<comment type="similarity">
    <text evidence="2 6">Belongs to the drug/metabolite transporter (DMT) superfamily. Plant drug/metabolite exporter (P-DME) (TC 2.A.7.4) family.</text>
</comment>
<evidence type="ECO:0000259" key="7">
    <source>
        <dbReference type="Pfam" id="PF00892"/>
    </source>
</evidence>
<gene>
    <name evidence="8" type="ORF">E2562_007261</name>
</gene>
<reference evidence="8 9" key="1">
    <citation type="submission" date="2019-11" db="EMBL/GenBank/DDBJ databases">
        <title>Whole genome sequence of Oryza granulata.</title>
        <authorList>
            <person name="Li W."/>
        </authorList>
    </citation>
    <scope>NUCLEOTIDE SEQUENCE [LARGE SCALE GENOMIC DNA]</scope>
    <source>
        <strain evidence="9">cv. Menghai</strain>
        <tissue evidence="8">Leaf</tissue>
    </source>
</reference>
<feature type="transmembrane region" description="Helical" evidence="6">
    <location>
        <begin position="110"/>
        <end position="129"/>
    </location>
</feature>
<dbReference type="EMBL" id="SPHZ02000009">
    <property type="protein sequence ID" value="KAF0898425.1"/>
    <property type="molecule type" value="Genomic_DNA"/>
</dbReference>
<accession>A0A6G1CCS8</accession>
<dbReference type="AlphaFoldDB" id="A0A6G1CCS8"/>
<dbReference type="GO" id="GO:0022857">
    <property type="term" value="F:transmembrane transporter activity"/>
    <property type="evidence" value="ECO:0007669"/>
    <property type="project" value="InterPro"/>
</dbReference>
<evidence type="ECO:0000256" key="4">
    <source>
        <dbReference type="ARBA" id="ARBA00022989"/>
    </source>
</evidence>
<keyword evidence="5 6" id="KW-0472">Membrane</keyword>
<evidence type="ECO:0000256" key="5">
    <source>
        <dbReference type="ARBA" id="ARBA00023136"/>
    </source>
</evidence>
<feature type="transmembrane region" description="Helical" evidence="6">
    <location>
        <begin position="21"/>
        <end position="39"/>
    </location>
</feature>
<sequence>MAEADARKVCGLPERVQLHGAMLALQFGYAGFHVVSRLALNMGISKLVFPVYRNIIALILLVPFAYFLEKKDRPQLTVNFVVQFFLLALCGITANQGFYLLGLDNTSPTFASAIQNSVPAITFAMAAALRIERVRLDRRDGVAKVVGTLACVAGASVITLYKGPTIFGPGADKLQVAEVPLRAAIAGEGKNWTLGCVYLIGHCLSWSGWLVLQAPVLKKYPARLSVTSYTCFFGVIQFLIIAAFMERDADAWAFHSGSELFTILYAGFIASGVAFAVQIWCIDRGGPVFVAVYQPVQTLVVAIMASLTLGEKFYLGGIIGAVLIIAGLYLVLWGKNHERARLAKEAAAPTMAATDRDAAAARIGGKHASSVTQPLLLPTSSSDNAV</sequence>
<dbReference type="SUPFAM" id="SSF103481">
    <property type="entry name" value="Multidrug resistance efflux transporter EmrE"/>
    <property type="match status" value="2"/>
</dbReference>